<evidence type="ECO:0000256" key="1">
    <source>
        <dbReference type="ARBA" id="ARBA00022679"/>
    </source>
</evidence>
<organism evidence="4 5">
    <name type="scientific">Gymnodinialimonas ceratoperidinii</name>
    <dbReference type="NCBI Taxonomy" id="2856823"/>
    <lineage>
        <taxon>Bacteria</taxon>
        <taxon>Pseudomonadati</taxon>
        <taxon>Pseudomonadota</taxon>
        <taxon>Alphaproteobacteria</taxon>
        <taxon>Rhodobacterales</taxon>
        <taxon>Paracoccaceae</taxon>
        <taxon>Gymnodinialimonas</taxon>
    </lineage>
</organism>
<feature type="domain" description="N-acetyltransferase" evidence="3">
    <location>
        <begin position="5"/>
        <end position="149"/>
    </location>
</feature>
<reference evidence="4 5" key="1">
    <citation type="submission" date="2021-07" db="EMBL/GenBank/DDBJ databases">
        <title>A novel Jannaschia species isolated from marine dinoflagellate Ceratoperidinium margalefii.</title>
        <authorList>
            <person name="Jiang Y."/>
            <person name="Li Z."/>
        </authorList>
    </citation>
    <scope>NUCLEOTIDE SEQUENCE [LARGE SCALE GENOMIC DNA]</scope>
    <source>
        <strain evidence="4 5">J12C1-MA-4</strain>
    </source>
</reference>
<keyword evidence="5" id="KW-1185">Reference proteome</keyword>
<sequence>MTPSHTIRPLGAEDRKQWGTLWRGYLGFYEAEIAPDHDDLLFQRLIDPSIDNLQAWVAQRSEDLVGLVHIVTHAHTWRAERVTYLQDLFTAPEVRGTGLGRALIETVYADADAQGRDTVYWMTKTSNTTARKLYDRIAQPTDFMKYSRT</sequence>
<dbReference type="AlphaFoldDB" id="A0A8F6TTB6"/>
<dbReference type="Pfam" id="PF00583">
    <property type="entry name" value="Acetyltransf_1"/>
    <property type="match status" value="1"/>
</dbReference>
<dbReference type="CDD" id="cd04301">
    <property type="entry name" value="NAT_SF"/>
    <property type="match status" value="1"/>
</dbReference>
<dbReference type="Proteomes" id="UP000825009">
    <property type="component" value="Chromosome"/>
</dbReference>
<protein>
    <submittedName>
        <fullName evidence="4">GNAT family N-acetyltransferase</fullName>
    </submittedName>
</protein>
<keyword evidence="1" id="KW-0808">Transferase</keyword>
<evidence type="ECO:0000313" key="4">
    <source>
        <dbReference type="EMBL" id="QXT38098.1"/>
    </source>
</evidence>
<evidence type="ECO:0000313" key="5">
    <source>
        <dbReference type="Proteomes" id="UP000825009"/>
    </source>
</evidence>
<dbReference type="EMBL" id="CP079194">
    <property type="protein sequence ID" value="QXT38098.1"/>
    <property type="molecule type" value="Genomic_DNA"/>
</dbReference>
<dbReference type="PANTHER" id="PTHR43877">
    <property type="entry name" value="AMINOALKYLPHOSPHONATE N-ACETYLTRANSFERASE-RELATED-RELATED"/>
    <property type="match status" value="1"/>
</dbReference>
<dbReference type="InterPro" id="IPR050832">
    <property type="entry name" value="Bact_Acetyltransf"/>
</dbReference>
<evidence type="ECO:0000256" key="2">
    <source>
        <dbReference type="ARBA" id="ARBA00023315"/>
    </source>
</evidence>
<dbReference type="InterPro" id="IPR000182">
    <property type="entry name" value="GNAT_dom"/>
</dbReference>
<name>A0A8F6TTB6_9RHOB</name>
<dbReference type="KEGG" id="gce:KYE46_09000"/>
<dbReference type="GO" id="GO:0016747">
    <property type="term" value="F:acyltransferase activity, transferring groups other than amino-acyl groups"/>
    <property type="evidence" value="ECO:0007669"/>
    <property type="project" value="InterPro"/>
</dbReference>
<accession>A0A8F6TTB6</accession>
<gene>
    <name evidence="4" type="ORF">KYE46_09000</name>
</gene>
<proteinExistence type="predicted"/>
<keyword evidence="2" id="KW-0012">Acyltransferase</keyword>
<dbReference type="PROSITE" id="PS51186">
    <property type="entry name" value="GNAT"/>
    <property type="match status" value="1"/>
</dbReference>
<evidence type="ECO:0000259" key="3">
    <source>
        <dbReference type="PROSITE" id="PS51186"/>
    </source>
</evidence>